<proteinExistence type="predicted"/>
<name>A0AAD5VUN1_9AGAR</name>
<dbReference type="InterPro" id="IPR032675">
    <property type="entry name" value="LRR_dom_sf"/>
</dbReference>
<keyword evidence="2" id="KW-1185">Reference proteome</keyword>
<protein>
    <recommendedName>
        <fullName evidence="3">F-box domain-containing protein</fullName>
    </recommendedName>
</protein>
<evidence type="ECO:0000313" key="1">
    <source>
        <dbReference type="EMBL" id="KAJ3568115.1"/>
    </source>
</evidence>
<dbReference type="Proteomes" id="UP001213000">
    <property type="component" value="Unassembled WGS sequence"/>
</dbReference>
<dbReference type="AlphaFoldDB" id="A0AAD5VUN1"/>
<sequence length="528" mass="60664">MNDNNKCPYCSRPDVGSFSPVSLNNRSFVDEESSLYQRLDQVQSLMGQLLIEKHKLLLRLNSIRSATRNVPSEVLSLIFEEACRGPAQVREEQTEEMPLEEPPMPLKDAGAIKSILLRLGKVSSRWRSVIHSTPRLWAVWSLWLDPYDFKYRVAMMTEYIRLSKNLPLTITLNFDFSEVDEPGDEDWTVPSTLKSALWENRSRVRTLHLCDPPRYWVQRISTFSSLRELSLDYSDLSSLTAGQISMTDCPHLVKLTLIDCREWMGLHTPPSTALTHVSLLKVHVSLAITILLRSPLLIDFQCLTLDWSPEQFSPPDMTKPVLLEHLQKLAWDISGIDDRRESIELHHGLLRALHLPALKSLLWKTSKNAEADPGYHPLLKTFFSRLISLKSLVIERTDYLPFRTEYQASMLPSQVELIVLRSWFPSRLFDFVKSEVLVDSEGQQVGCPLPHLRRLSIYRLRQGPTPDQLGSMITNLLERRPNPLTVSLDVASTSEFISGLGERLRHLEGLEGRFEFTHYGKKVDYHQR</sequence>
<evidence type="ECO:0000313" key="2">
    <source>
        <dbReference type="Proteomes" id="UP001213000"/>
    </source>
</evidence>
<accession>A0AAD5VUN1</accession>
<dbReference type="EMBL" id="JANIEX010000366">
    <property type="protein sequence ID" value="KAJ3568115.1"/>
    <property type="molecule type" value="Genomic_DNA"/>
</dbReference>
<gene>
    <name evidence="1" type="ORF">NP233_g5920</name>
</gene>
<comment type="caution">
    <text evidence="1">The sequence shown here is derived from an EMBL/GenBank/DDBJ whole genome shotgun (WGS) entry which is preliminary data.</text>
</comment>
<evidence type="ECO:0008006" key="3">
    <source>
        <dbReference type="Google" id="ProtNLM"/>
    </source>
</evidence>
<reference evidence="1" key="1">
    <citation type="submission" date="2022-07" db="EMBL/GenBank/DDBJ databases">
        <title>Genome Sequence of Leucocoprinus birnbaumii.</title>
        <authorList>
            <person name="Buettner E."/>
        </authorList>
    </citation>
    <scope>NUCLEOTIDE SEQUENCE</scope>
    <source>
        <strain evidence="1">VT141</strain>
    </source>
</reference>
<dbReference type="Gene3D" id="3.80.10.10">
    <property type="entry name" value="Ribonuclease Inhibitor"/>
    <property type="match status" value="1"/>
</dbReference>
<organism evidence="1 2">
    <name type="scientific">Leucocoprinus birnbaumii</name>
    <dbReference type="NCBI Taxonomy" id="56174"/>
    <lineage>
        <taxon>Eukaryota</taxon>
        <taxon>Fungi</taxon>
        <taxon>Dikarya</taxon>
        <taxon>Basidiomycota</taxon>
        <taxon>Agaricomycotina</taxon>
        <taxon>Agaricomycetes</taxon>
        <taxon>Agaricomycetidae</taxon>
        <taxon>Agaricales</taxon>
        <taxon>Agaricineae</taxon>
        <taxon>Agaricaceae</taxon>
        <taxon>Leucocoprinus</taxon>
    </lineage>
</organism>